<dbReference type="InterPro" id="IPR025714">
    <property type="entry name" value="Methyltranfer_dom"/>
</dbReference>
<evidence type="ECO:0000259" key="1">
    <source>
        <dbReference type="Pfam" id="PF13847"/>
    </source>
</evidence>
<evidence type="ECO:0000313" key="2">
    <source>
        <dbReference type="EMBL" id="KKN47780.1"/>
    </source>
</evidence>
<sequence>MKKIEHIIGKAMLEYSKDKSFELSLIKKDKVRFTLDIDYYFRECEDLTDLEKKAISLANGEILDVGCATGYYIPALKMNGVVDAIDISEDAIKVANARGIEECHVADVFNYKPSKKYDSITLFENNIGLGGTLSRTKKLIKILITFLKRNGKIIATIRHTDYRKKYYSSKYTPYWKGDYGKNFRWFYFNINYLPKFCTKYHLKLEILDEADDDEGRKIYLVRLSQNNL</sequence>
<accession>A0A0F9QU29</accession>
<gene>
    <name evidence="2" type="ORF">LCGC14_0659460</name>
</gene>
<dbReference type="Pfam" id="PF13847">
    <property type="entry name" value="Methyltransf_31"/>
    <property type="match status" value="1"/>
</dbReference>
<dbReference type="CDD" id="cd02440">
    <property type="entry name" value="AdoMet_MTases"/>
    <property type="match status" value="1"/>
</dbReference>
<dbReference type="SUPFAM" id="SSF53335">
    <property type="entry name" value="S-adenosyl-L-methionine-dependent methyltransferases"/>
    <property type="match status" value="1"/>
</dbReference>
<protein>
    <recommendedName>
        <fullName evidence="1">Methyltransferase domain-containing protein</fullName>
    </recommendedName>
</protein>
<dbReference type="InterPro" id="IPR029063">
    <property type="entry name" value="SAM-dependent_MTases_sf"/>
</dbReference>
<feature type="domain" description="Methyltransferase" evidence="1">
    <location>
        <begin position="59"/>
        <end position="158"/>
    </location>
</feature>
<name>A0A0F9QU29_9ZZZZ</name>
<proteinExistence type="predicted"/>
<dbReference type="AlphaFoldDB" id="A0A0F9QU29"/>
<comment type="caution">
    <text evidence="2">The sequence shown here is derived from an EMBL/GenBank/DDBJ whole genome shotgun (WGS) entry which is preliminary data.</text>
</comment>
<reference evidence="2" key="1">
    <citation type="journal article" date="2015" name="Nature">
        <title>Complex archaea that bridge the gap between prokaryotes and eukaryotes.</title>
        <authorList>
            <person name="Spang A."/>
            <person name="Saw J.H."/>
            <person name="Jorgensen S.L."/>
            <person name="Zaremba-Niedzwiedzka K."/>
            <person name="Martijn J."/>
            <person name="Lind A.E."/>
            <person name="van Eijk R."/>
            <person name="Schleper C."/>
            <person name="Guy L."/>
            <person name="Ettema T.J."/>
        </authorList>
    </citation>
    <scope>NUCLEOTIDE SEQUENCE</scope>
</reference>
<organism evidence="2">
    <name type="scientific">marine sediment metagenome</name>
    <dbReference type="NCBI Taxonomy" id="412755"/>
    <lineage>
        <taxon>unclassified sequences</taxon>
        <taxon>metagenomes</taxon>
        <taxon>ecological metagenomes</taxon>
    </lineage>
</organism>
<dbReference type="Gene3D" id="3.40.50.150">
    <property type="entry name" value="Vaccinia Virus protein VP39"/>
    <property type="match status" value="1"/>
</dbReference>
<dbReference type="EMBL" id="LAZR01001257">
    <property type="protein sequence ID" value="KKN47780.1"/>
    <property type="molecule type" value="Genomic_DNA"/>
</dbReference>